<dbReference type="AlphaFoldDB" id="G3JU10"/>
<dbReference type="RefSeq" id="XP_006674497.1">
    <property type="nucleotide sequence ID" value="XM_006674434.1"/>
</dbReference>
<keyword evidence="1" id="KW-1015">Disulfide bond</keyword>
<sequence>MMHQAAVTLTVALSAYSAAAATIDRRVVGGEDAKEGEFPSVVSITGTNGICGGALLDSKTVLTAAHCLQGVVSVRAGSVQHRAGGVEAKIASKAYHPEYITNHKKPKEPYYNNDIGIIKLASAIETGDNIRYATLPEEGSDAVPGSMAVLAGWYVSTMGKKRRATLLCSVIGGYADRKETTIRGTQKPTFRLGGDAAERMARVTLPIHDRSVCDKLDAGVQGRQTLVCAGGDGKNACRYDSGSPLMEQDTGLVVGVASWGIPDAEKLMCSNAPMLYTRVSSYLGFINQHLEGGAAAAPPATPEQPGGGPRADEDKLCSTAAGPNKYGVPEDECRRVVAQCAFEEKQKNEVASNFDGVVRCADAQLLA</sequence>
<evidence type="ECO:0000313" key="6">
    <source>
        <dbReference type="Proteomes" id="UP000001610"/>
    </source>
</evidence>
<dbReference type="PRINTS" id="PR00722">
    <property type="entry name" value="CHYMOTRYPSIN"/>
</dbReference>
<accession>G3JU10</accession>
<gene>
    <name evidence="5" type="ORF">CCM_09300</name>
</gene>
<dbReference type="CDD" id="cd00190">
    <property type="entry name" value="Tryp_SPc"/>
    <property type="match status" value="1"/>
</dbReference>
<feature type="chain" id="PRO_5003446575" evidence="3">
    <location>
        <begin position="21"/>
        <end position="367"/>
    </location>
</feature>
<evidence type="ECO:0000256" key="1">
    <source>
        <dbReference type="ARBA" id="ARBA00023157"/>
    </source>
</evidence>
<feature type="signal peptide" evidence="3">
    <location>
        <begin position="1"/>
        <end position="20"/>
    </location>
</feature>
<evidence type="ECO:0000256" key="3">
    <source>
        <dbReference type="SAM" id="SignalP"/>
    </source>
</evidence>
<name>G3JU10_CORMM</name>
<dbReference type="HOGENOM" id="CLU_006842_7_5_1"/>
<dbReference type="InParanoid" id="G3JU10"/>
<dbReference type="InterPro" id="IPR043504">
    <property type="entry name" value="Peptidase_S1_PA_chymotrypsin"/>
</dbReference>
<dbReference type="InterPro" id="IPR018114">
    <property type="entry name" value="TRYPSIN_HIS"/>
</dbReference>
<evidence type="ECO:0000259" key="4">
    <source>
        <dbReference type="PROSITE" id="PS50240"/>
    </source>
</evidence>
<dbReference type="SUPFAM" id="SSF50494">
    <property type="entry name" value="Trypsin-like serine proteases"/>
    <property type="match status" value="1"/>
</dbReference>
<reference evidence="5 6" key="1">
    <citation type="journal article" date="2011" name="Genome Biol.">
        <title>Genome sequence of the insect pathogenic fungus Cordyceps militaris, a valued traditional Chinese medicine.</title>
        <authorList>
            <person name="Zheng P."/>
            <person name="Xia Y."/>
            <person name="Xiao G."/>
            <person name="Xiong C."/>
            <person name="Hu X."/>
            <person name="Zhang S."/>
            <person name="Zheng H."/>
            <person name="Huang Y."/>
            <person name="Zhou Y."/>
            <person name="Wang S."/>
            <person name="Zhao G.P."/>
            <person name="Liu X."/>
            <person name="St Leger R.J."/>
            <person name="Wang C."/>
        </authorList>
    </citation>
    <scope>NUCLEOTIDE SEQUENCE [LARGE SCALE GENOMIC DNA]</scope>
    <source>
        <strain evidence="5 6">CM01</strain>
    </source>
</reference>
<dbReference type="EMBL" id="JH126406">
    <property type="protein sequence ID" value="EGX88164.1"/>
    <property type="molecule type" value="Genomic_DNA"/>
</dbReference>
<keyword evidence="3" id="KW-0732">Signal</keyword>
<keyword evidence="6" id="KW-1185">Reference proteome</keyword>
<dbReference type="eggNOG" id="KOG3627">
    <property type="taxonomic scope" value="Eukaryota"/>
</dbReference>
<evidence type="ECO:0000256" key="2">
    <source>
        <dbReference type="SAM" id="MobiDB-lite"/>
    </source>
</evidence>
<proteinExistence type="predicted"/>
<dbReference type="InterPro" id="IPR001254">
    <property type="entry name" value="Trypsin_dom"/>
</dbReference>
<dbReference type="SMART" id="SM00020">
    <property type="entry name" value="Tryp_SPc"/>
    <property type="match status" value="1"/>
</dbReference>
<dbReference type="InterPro" id="IPR001314">
    <property type="entry name" value="Peptidase_S1A"/>
</dbReference>
<dbReference type="Pfam" id="PF00089">
    <property type="entry name" value="Trypsin"/>
    <property type="match status" value="2"/>
</dbReference>
<dbReference type="PROSITE" id="PS00134">
    <property type="entry name" value="TRYPSIN_HIS"/>
    <property type="match status" value="1"/>
</dbReference>
<dbReference type="GeneID" id="18171303"/>
<dbReference type="OMA" id="HVHPGYE"/>
<evidence type="ECO:0000313" key="5">
    <source>
        <dbReference type="EMBL" id="EGX88164.1"/>
    </source>
</evidence>
<dbReference type="PANTHER" id="PTHR24253">
    <property type="entry name" value="TRANSMEMBRANE PROTEASE SERINE"/>
    <property type="match status" value="1"/>
</dbReference>
<dbReference type="GO" id="GO:0004252">
    <property type="term" value="F:serine-type endopeptidase activity"/>
    <property type="evidence" value="ECO:0007669"/>
    <property type="project" value="InterPro"/>
</dbReference>
<keyword evidence="5" id="KW-0645">Protease</keyword>
<feature type="region of interest" description="Disordered" evidence="2">
    <location>
        <begin position="293"/>
        <end position="322"/>
    </location>
</feature>
<dbReference type="GO" id="GO:0006508">
    <property type="term" value="P:proteolysis"/>
    <property type="evidence" value="ECO:0007669"/>
    <property type="project" value="UniProtKB-KW"/>
</dbReference>
<dbReference type="PROSITE" id="PS50240">
    <property type="entry name" value="TRYPSIN_DOM"/>
    <property type="match status" value="1"/>
</dbReference>
<dbReference type="Gene3D" id="2.40.10.10">
    <property type="entry name" value="Trypsin-like serine proteases"/>
    <property type="match status" value="1"/>
</dbReference>
<dbReference type="OrthoDB" id="4864390at2759"/>
<dbReference type="PANTHER" id="PTHR24253:SF103">
    <property type="entry name" value="TRANSMEMBRANE PROTEASE SERINE 7"/>
    <property type="match status" value="1"/>
</dbReference>
<protein>
    <submittedName>
        <fullName evidence="5">Trypsin-related protease</fullName>
    </submittedName>
</protein>
<dbReference type="STRING" id="983644.G3JU10"/>
<feature type="domain" description="Peptidase S1" evidence="4">
    <location>
        <begin position="27"/>
        <end position="291"/>
    </location>
</feature>
<dbReference type="VEuPathDB" id="FungiDB:CCM_09300"/>
<organism evidence="5 6">
    <name type="scientific">Cordyceps militaris (strain CM01)</name>
    <name type="common">Caterpillar fungus</name>
    <dbReference type="NCBI Taxonomy" id="983644"/>
    <lineage>
        <taxon>Eukaryota</taxon>
        <taxon>Fungi</taxon>
        <taxon>Dikarya</taxon>
        <taxon>Ascomycota</taxon>
        <taxon>Pezizomycotina</taxon>
        <taxon>Sordariomycetes</taxon>
        <taxon>Hypocreomycetidae</taxon>
        <taxon>Hypocreales</taxon>
        <taxon>Cordycipitaceae</taxon>
        <taxon>Cordyceps</taxon>
    </lineage>
</organism>
<keyword evidence="5" id="KW-0378">Hydrolase</keyword>
<dbReference type="InterPro" id="IPR009003">
    <property type="entry name" value="Peptidase_S1_PA"/>
</dbReference>
<dbReference type="KEGG" id="cmt:CCM_09300"/>
<dbReference type="Proteomes" id="UP000001610">
    <property type="component" value="Unassembled WGS sequence"/>
</dbReference>